<dbReference type="Gene3D" id="3.40.50.2000">
    <property type="entry name" value="Glycogen Phosphorylase B"/>
    <property type="match status" value="2"/>
</dbReference>
<name>A0A0N7HXD9_9BACT</name>
<keyword evidence="1 4" id="KW-0808">Transferase</keyword>
<evidence type="ECO:0000313" key="4">
    <source>
        <dbReference type="EMBL" id="ALJ01777.1"/>
    </source>
</evidence>
<dbReference type="Proteomes" id="UP000061382">
    <property type="component" value="Plasmid 2"/>
</dbReference>
<dbReference type="GO" id="GO:0016757">
    <property type="term" value="F:glycosyltransferase activity"/>
    <property type="evidence" value="ECO:0007669"/>
    <property type="project" value="InterPro"/>
</dbReference>
<dbReference type="PANTHER" id="PTHR46401">
    <property type="entry name" value="GLYCOSYLTRANSFERASE WBBK-RELATED"/>
    <property type="match status" value="1"/>
</dbReference>
<evidence type="ECO:0000259" key="2">
    <source>
        <dbReference type="Pfam" id="PF00534"/>
    </source>
</evidence>
<dbReference type="PANTHER" id="PTHR46401:SF2">
    <property type="entry name" value="GLYCOSYLTRANSFERASE WBBK-RELATED"/>
    <property type="match status" value="1"/>
</dbReference>
<evidence type="ECO:0000256" key="1">
    <source>
        <dbReference type="ARBA" id="ARBA00022679"/>
    </source>
</evidence>
<dbReference type="GO" id="GO:0009103">
    <property type="term" value="P:lipopolysaccharide biosynthetic process"/>
    <property type="evidence" value="ECO:0007669"/>
    <property type="project" value="TreeGrafter"/>
</dbReference>
<organism evidence="4 5">
    <name type="scientific">Rufibacter tibetensis</name>
    <dbReference type="NCBI Taxonomy" id="512763"/>
    <lineage>
        <taxon>Bacteria</taxon>
        <taxon>Pseudomonadati</taxon>
        <taxon>Bacteroidota</taxon>
        <taxon>Cytophagia</taxon>
        <taxon>Cytophagales</taxon>
        <taxon>Hymenobacteraceae</taxon>
        <taxon>Rufibacter</taxon>
    </lineage>
</organism>
<dbReference type="EMBL" id="CP012645">
    <property type="protein sequence ID" value="ALJ01777.1"/>
    <property type="molecule type" value="Genomic_DNA"/>
</dbReference>
<dbReference type="RefSeq" id="WP_062546239.1">
    <property type="nucleotide sequence ID" value="NZ_CP012645.1"/>
</dbReference>
<dbReference type="InterPro" id="IPR028098">
    <property type="entry name" value="Glyco_trans_4-like_N"/>
</dbReference>
<feature type="domain" description="Glycosyltransferase subfamily 4-like N-terminal" evidence="3">
    <location>
        <begin position="15"/>
        <end position="166"/>
    </location>
</feature>
<dbReference type="KEGG" id="rti:DC20_22180"/>
<gene>
    <name evidence="4" type="ORF">DC20_22180</name>
</gene>
<evidence type="ECO:0000313" key="5">
    <source>
        <dbReference type="Proteomes" id="UP000061382"/>
    </source>
</evidence>
<geneLocation type="plasmid" evidence="4 5">
    <name>2</name>
</geneLocation>
<dbReference type="SUPFAM" id="SSF53756">
    <property type="entry name" value="UDP-Glycosyltransferase/glycogen phosphorylase"/>
    <property type="match status" value="1"/>
</dbReference>
<dbReference type="InterPro" id="IPR001296">
    <property type="entry name" value="Glyco_trans_1"/>
</dbReference>
<feature type="domain" description="Glycosyl transferase family 1" evidence="2">
    <location>
        <begin position="193"/>
        <end position="358"/>
    </location>
</feature>
<dbReference type="PATRIC" id="fig|512763.3.peg.4893"/>
<protein>
    <submittedName>
        <fullName evidence="4">Glycosyl transferase family 1</fullName>
    </submittedName>
</protein>
<sequence length="377" mass="42809">MAYIVIVGPAFPFRGGIAASTESLARTWQQMGHRVEIFTFTTQYPSILFPGKSQYVEGPAPQDLVIHQELSSINPFTWVRLGYKIKKKKPDVVLLRYWLPFMSPSLGTVAKIIRGNKQTKLVALTDNIVPHEKRPGDIALTKYFVDACDAFVTMSATVTKELKQFNKSKPVVSSPHPIYDTYGQKMSRGEALQELNLPEGKYLLFFGFVRYYKGLDILLQAMRDPRLQERGIKLIVAGEYYESPEVYKQIIKEGNLQDRVILHTEYIPHDKVKAYFSIADLVVQPYRHASQSGVTQIAYHFEVPMIVTKVGGLVEMIPDTKVGYVVDVSSEAIADAIERYYLEDKSEEMVKFIQEEKKKYTWEALATAITEVAGMKT</sequence>
<dbReference type="AlphaFoldDB" id="A0A0N7HXD9"/>
<accession>A0A0N7HXD9</accession>
<dbReference type="Pfam" id="PF00534">
    <property type="entry name" value="Glycos_transf_1"/>
    <property type="match status" value="1"/>
</dbReference>
<keyword evidence="4" id="KW-0614">Plasmid</keyword>
<reference evidence="4 5" key="1">
    <citation type="submission" date="2015-08" db="EMBL/GenBank/DDBJ databases">
        <title>Complete genome sequence of Rufibacter tibetensis strain 1351t, a radiation-resistant bacterium from tibet plateau.</title>
        <authorList>
            <person name="Dai J."/>
        </authorList>
    </citation>
    <scope>NUCLEOTIDE SEQUENCE [LARGE SCALE GENOMIC DNA]</scope>
    <source>
        <strain evidence="4 5">1351</strain>
        <plasmid evidence="4 5">2</plasmid>
    </source>
</reference>
<keyword evidence="5" id="KW-1185">Reference proteome</keyword>
<dbReference type="OrthoDB" id="9771846at2"/>
<proteinExistence type="predicted"/>
<dbReference type="Pfam" id="PF13439">
    <property type="entry name" value="Glyco_transf_4"/>
    <property type="match status" value="1"/>
</dbReference>
<evidence type="ECO:0000259" key="3">
    <source>
        <dbReference type="Pfam" id="PF13439"/>
    </source>
</evidence>